<dbReference type="RefSeq" id="WP_338753602.1">
    <property type="nucleotide sequence ID" value="NZ_CP147404.1"/>
</dbReference>
<dbReference type="EMBL" id="CP147404">
    <property type="protein sequence ID" value="WXB94022.1"/>
    <property type="molecule type" value="Genomic_DNA"/>
</dbReference>
<dbReference type="Proteomes" id="UP001387364">
    <property type="component" value="Chromosome"/>
</dbReference>
<sequence length="84" mass="9580">MGYILPIPNHQYQQYRERVVKAHEVGYSFIDPVQKVAFQKVLDERSHLSDAHSSPNAAKRKPYDPFQAQLAKISGKGMQLNKLA</sequence>
<name>A0ABZ2N8U3_9BACI</name>
<evidence type="ECO:0000313" key="1">
    <source>
        <dbReference type="EMBL" id="WXB94022.1"/>
    </source>
</evidence>
<proteinExistence type="predicted"/>
<keyword evidence="2" id="KW-1185">Reference proteome</keyword>
<gene>
    <name evidence="1" type="ORF">WDJ61_05170</name>
</gene>
<evidence type="ECO:0000313" key="2">
    <source>
        <dbReference type="Proteomes" id="UP001387364"/>
    </source>
</evidence>
<organism evidence="1 2">
    <name type="scientific">Bacillus kandeliae</name>
    <dbReference type="NCBI Taxonomy" id="3129297"/>
    <lineage>
        <taxon>Bacteria</taxon>
        <taxon>Bacillati</taxon>
        <taxon>Bacillota</taxon>
        <taxon>Bacilli</taxon>
        <taxon>Bacillales</taxon>
        <taxon>Bacillaceae</taxon>
        <taxon>Bacillus</taxon>
    </lineage>
</organism>
<accession>A0ABZ2N8U3</accession>
<protein>
    <submittedName>
        <fullName evidence="1">Uncharacterized protein</fullName>
    </submittedName>
</protein>
<reference evidence="1 2" key="1">
    <citation type="submission" date="2024-02" db="EMBL/GenBank/DDBJ databases">
        <title>Seven novel Bacillus-like species.</title>
        <authorList>
            <person name="Liu G."/>
        </authorList>
    </citation>
    <scope>NUCLEOTIDE SEQUENCE [LARGE SCALE GENOMIC DNA]</scope>
    <source>
        <strain evidence="1 2">FJAT-52991</strain>
    </source>
</reference>